<organism evidence="2 3">
    <name type="scientific">Cymbomonas tetramitiformis</name>
    <dbReference type="NCBI Taxonomy" id="36881"/>
    <lineage>
        <taxon>Eukaryota</taxon>
        <taxon>Viridiplantae</taxon>
        <taxon>Chlorophyta</taxon>
        <taxon>Pyramimonadophyceae</taxon>
        <taxon>Pyramimonadales</taxon>
        <taxon>Pyramimonadaceae</taxon>
        <taxon>Cymbomonas</taxon>
    </lineage>
</organism>
<feature type="region of interest" description="Disordered" evidence="1">
    <location>
        <begin position="135"/>
        <end position="228"/>
    </location>
</feature>
<gene>
    <name evidence="2" type="ORF">CYMTET_10569</name>
</gene>
<feature type="region of interest" description="Disordered" evidence="1">
    <location>
        <begin position="455"/>
        <end position="479"/>
    </location>
</feature>
<reference evidence="2 3" key="1">
    <citation type="journal article" date="2015" name="Genome Biol. Evol.">
        <title>Comparative Genomics of a Bacterivorous Green Alga Reveals Evolutionary Causalities and Consequences of Phago-Mixotrophic Mode of Nutrition.</title>
        <authorList>
            <person name="Burns J.A."/>
            <person name="Paasch A."/>
            <person name="Narechania A."/>
            <person name="Kim E."/>
        </authorList>
    </citation>
    <scope>NUCLEOTIDE SEQUENCE [LARGE SCALE GENOMIC DNA]</scope>
    <source>
        <strain evidence="2 3">PLY_AMNH</strain>
    </source>
</reference>
<feature type="compositionally biased region" description="Gly residues" evidence="1">
    <location>
        <begin position="458"/>
        <end position="477"/>
    </location>
</feature>
<feature type="compositionally biased region" description="Gly residues" evidence="1">
    <location>
        <begin position="534"/>
        <end position="543"/>
    </location>
</feature>
<feature type="region of interest" description="Disordered" evidence="1">
    <location>
        <begin position="525"/>
        <end position="549"/>
    </location>
</feature>
<proteinExistence type="predicted"/>
<feature type="compositionally biased region" description="Polar residues" evidence="1">
    <location>
        <begin position="171"/>
        <end position="186"/>
    </location>
</feature>
<protein>
    <submittedName>
        <fullName evidence="2">Uncharacterized protein</fullName>
    </submittedName>
</protein>
<name>A0AAE0GNZ5_9CHLO</name>
<feature type="compositionally biased region" description="Low complexity" evidence="1">
    <location>
        <begin position="148"/>
        <end position="161"/>
    </location>
</feature>
<dbReference type="Proteomes" id="UP001190700">
    <property type="component" value="Unassembled WGS sequence"/>
</dbReference>
<feature type="compositionally biased region" description="Polar residues" evidence="1">
    <location>
        <begin position="19"/>
        <end position="50"/>
    </location>
</feature>
<evidence type="ECO:0000313" key="2">
    <source>
        <dbReference type="EMBL" id="KAK3281649.1"/>
    </source>
</evidence>
<feature type="region of interest" description="Disordered" evidence="1">
    <location>
        <begin position="385"/>
        <end position="420"/>
    </location>
</feature>
<dbReference type="EMBL" id="LGRX02003766">
    <property type="protein sequence ID" value="KAK3281649.1"/>
    <property type="molecule type" value="Genomic_DNA"/>
</dbReference>
<comment type="caution">
    <text evidence="2">The sequence shown here is derived from an EMBL/GenBank/DDBJ whole genome shotgun (WGS) entry which is preliminary data.</text>
</comment>
<feature type="region of interest" description="Disordered" evidence="1">
    <location>
        <begin position="287"/>
        <end position="372"/>
    </location>
</feature>
<feature type="region of interest" description="Disordered" evidence="1">
    <location>
        <begin position="1"/>
        <end position="79"/>
    </location>
</feature>
<evidence type="ECO:0000256" key="1">
    <source>
        <dbReference type="SAM" id="MobiDB-lite"/>
    </source>
</evidence>
<feature type="compositionally biased region" description="Low complexity" evidence="1">
    <location>
        <begin position="338"/>
        <end position="366"/>
    </location>
</feature>
<evidence type="ECO:0000313" key="3">
    <source>
        <dbReference type="Proteomes" id="UP001190700"/>
    </source>
</evidence>
<keyword evidence="3" id="KW-1185">Reference proteome</keyword>
<dbReference type="AlphaFoldDB" id="A0AAE0GNZ5"/>
<accession>A0AAE0GNZ5</accession>
<sequence length="549" mass="55166">MAQSPSHPGLHNGSGFPQPVQSACTPSWSAAASSWQTEINDAEGSTSSPSRGFPRMDSHGMRVPNSDVPPGSGVAAGGSGYPCTKDSHLSALDARLQSVEAHFMLFQQDQHRGHHLLQQQLRNLQMTVDLLSGRGDGPPVVQIPESVPAPAATPTASLRPATPNPWAAGTPRTSAMVSCGTQTSSAPPRAEGPSRAEGSLERPPAAPRPNAHSGSAQAPGSRRLEGTEASASDINLTIRLVVEHAVPATNGAATATVAPVAAPTPPAAGAPADALANTLLLQALRPIVRRHRESSTDRPSSSSTRRSSRSADRDSGARTSSQPPPAASTRTGGSPEMSPRQAGAGSSSRSFSQNRASGSSRSSSRSPRVHSTVAEALSLDLSALSSARRESARAPGPDDAAHSAPQPPGNREDNRDPAVGLSSGATLLRLNQLLTSFLDPLGVTTFLGAAGGPAADGTTGGPTDGGAVGSPAGGGAAGAVSEGAAPSLGVILLAEEGDGVGSLLGGPTDMLDPLGRIGGVMGQRGGSADPPWGRIGGLMGQRGGTIDLP</sequence>